<dbReference type="Pfam" id="PF13302">
    <property type="entry name" value="Acetyltransf_3"/>
    <property type="match status" value="1"/>
</dbReference>
<dbReference type="InterPro" id="IPR051531">
    <property type="entry name" value="N-acetyltransferase"/>
</dbReference>
<comment type="caution">
    <text evidence="2">The sequence shown here is derived from an EMBL/GenBank/DDBJ whole genome shotgun (WGS) entry which is preliminary data.</text>
</comment>
<evidence type="ECO:0000313" key="2">
    <source>
        <dbReference type="EMBL" id="MBK9717366.1"/>
    </source>
</evidence>
<dbReference type="Proteomes" id="UP000808349">
    <property type="component" value="Unassembled WGS sequence"/>
</dbReference>
<organism evidence="2 3">
    <name type="scientific">Candidatus Defluviibacterium haderslevense</name>
    <dbReference type="NCBI Taxonomy" id="2981993"/>
    <lineage>
        <taxon>Bacteria</taxon>
        <taxon>Pseudomonadati</taxon>
        <taxon>Bacteroidota</taxon>
        <taxon>Saprospiria</taxon>
        <taxon>Saprospirales</taxon>
        <taxon>Saprospiraceae</taxon>
        <taxon>Candidatus Defluviibacterium</taxon>
    </lineage>
</organism>
<dbReference type="AlphaFoldDB" id="A0A9D7S9H4"/>
<dbReference type="PANTHER" id="PTHR43792:SF1">
    <property type="entry name" value="N-ACETYLTRANSFERASE DOMAIN-CONTAINING PROTEIN"/>
    <property type="match status" value="1"/>
</dbReference>
<name>A0A9D7S9H4_9BACT</name>
<evidence type="ECO:0000313" key="3">
    <source>
        <dbReference type="Proteomes" id="UP000808349"/>
    </source>
</evidence>
<gene>
    <name evidence="2" type="ORF">IPO85_07615</name>
</gene>
<sequence>MDINNSYLFRSERLGFRNWNASDIPMMIEINQDRDVMEFFPNLIHEIDTISFIQRMQTQFLEKKFCYFAVDLLSTNEFIGFIGLSEQNFESDFTPCVDIGWRLSIKYWNKAYATEGAKKCLAYGLDVLNIPKIYAIAPKINTKSEHVMKKIGMKKLGEFDHPKLLNDERLKCCILYEKIQE</sequence>
<dbReference type="Gene3D" id="3.40.630.30">
    <property type="match status" value="1"/>
</dbReference>
<dbReference type="SUPFAM" id="SSF55729">
    <property type="entry name" value="Acyl-CoA N-acyltransferases (Nat)"/>
    <property type="match status" value="1"/>
</dbReference>
<dbReference type="InterPro" id="IPR016181">
    <property type="entry name" value="Acyl_CoA_acyltransferase"/>
</dbReference>
<proteinExistence type="predicted"/>
<accession>A0A9D7S9H4</accession>
<dbReference type="InterPro" id="IPR000182">
    <property type="entry name" value="GNAT_dom"/>
</dbReference>
<protein>
    <submittedName>
        <fullName evidence="2">GNAT family N-acetyltransferase</fullName>
    </submittedName>
</protein>
<evidence type="ECO:0000259" key="1">
    <source>
        <dbReference type="Pfam" id="PF13302"/>
    </source>
</evidence>
<dbReference type="EMBL" id="JADKFW010000004">
    <property type="protein sequence ID" value="MBK9717366.1"/>
    <property type="molecule type" value="Genomic_DNA"/>
</dbReference>
<dbReference type="GO" id="GO:0016747">
    <property type="term" value="F:acyltransferase activity, transferring groups other than amino-acyl groups"/>
    <property type="evidence" value="ECO:0007669"/>
    <property type="project" value="InterPro"/>
</dbReference>
<feature type="domain" description="N-acetyltransferase" evidence="1">
    <location>
        <begin position="13"/>
        <end position="154"/>
    </location>
</feature>
<reference evidence="2 3" key="1">
    <citation type="submission" date="2020-10" db="EMBL/GenBank/DDBJ databases">
        <title>Connecting structure to function with the recovery of over 1000 high-quality activated sludge metagenome-assembled genomes encoding full-length rRNA genes using long-read sequencing.</title>
        <authorList>
            <person name="Singleton C.M."/>
            <person name="Petriglieri F."/>
            <person name="Kristensen J.M."/>
            <person name="Kirkegaard R.H."/>
            <person name="Michaelsen T.Y."/>
            <person name="Andersen M.H."/>
            <person name="Karst S.M."/>
            <person name="Dueholm M.S."/>
            <person name="Nielsen P.H."/>
            <person name="Albertsen M."/>
        </authorList>
    </citation>
    <scope>NUCLEOTIDE SEQUENCE [LARGE SCALE GENOMIC DNA]</scope>
    <source>
        <strain evidence="2">Ribe_18-Q3-R11-54_BAT3C.373</strain>
    </source>
</reference>
<dbReference type="PANTHER" id="PTHR43792">
    <property type="entry name" value="GNAT FAMILY, PUTATIVE (AFU_ORTHOLOGUE AFUA_3G00765)-RELATED-RELATED"/>
    <property type="match status" value="1"/>
</dbReference>